<organism evidence="6 7">
    <name type="scientific">Klebsormidium nitens</name>
    <name type="common">Green alga</name>
    <name type="synonym">Ulothrix nitens</name>
    <dbReference type="NCBI Taxonomy" id="105231"/>
    <lineage>
        <taxon>Eukaryota</taxon>
        <taxon>Viridiplantae</taxon>
        <taxon>Streptophyta</taxon>
        <taxon>Klebsormidiophyceae</taxon>
        <taxon>Klebsormidiales</taxon>
        <taxon>Klebsormidiaceae</taxon>
        <taxon>Klebsormidium</taxon>
    </lineage>
</organism>
<dbReference type="InterPro" id="IPR002893">
    <property type="entry name" value="Znf_MYND"/>
</dbReference>
<evidence type="ECO:0000313" key="6">
    <source>
        <dbReference type="EMBL" id="GAQ87459.1"/>
    </source>
</evidence>
<keyword evidence="1" id="KW-0479">Metal-binding</keyword>
<feature type="domain" description="MYND-type" evidence="5">
    <location>
        <begin position="655"/>
        <end position="693"/>
    </location>
</feature>
<keyword evidence="2 4" id="KW-0863">Zinc-finger</keyword>
<dbReference type="Pfam" id="PF01753">
    <property type="entry name" value="zf-MYND"/>
    <property type="match status" value="1"/>
</dbReference>
<dbReference type="EMBL" id="DF237303">
    <property type="protein sequence ID" value="GAQ87459.1"/>
    <property type="molecule type" value="Genomic_DNA"/>
</dbReference>
<evidence type="ECO:0000256" key="2">
    <source>
        <dbReference type="ARBA" id="ARBA00022771"/>
    </source>
</evidence>
<dbReference type="Proteomes" id="UP000054558">
    <property type="component" value="Unassembled WGS sequence"/>
</dbReference>
<accession>A0A1Y1IDE3</accession>
<keyword evidence="7" id="KW-1185">Reference proteome</keyword>
<name>A0A1Y1IDE3_KLENI</name>
<proteinExistence type="predicted"/>
<dbReference type="GO" id="GO:0008270">
    <property type="term" value="F:zinc ion binding"/>
    <property type="evidence" value="ECO:0007669"/>
    <property type="project" value="UniProtKB-KW"/>
</dbReference>
<evidence type="ECO:0000256" key="3">
    <source>
        <dbReference type="ARBA" id="ARBA00022833"/>
    </source>
</evidence>
<keyword evidence="3" id="KW-0862">Zinc</keyword>
<dbReference type="SUPFAM" id="SSF144232">
    <property type="entry name" value="HIT/MYND zinc finger-like"/>
    <property type="match status" value="1"/>
</dbReference>
<reference evidence="6 7" key="1">
    <citation type="journal article" date="2014" name="Nat. Commun.">
        <title>Klebsormidium flaccidum genome reveals primary factors for plant terrestrial adaptation.</title>
        <authorList>
            <person name="Hori K."/>
            <person name="Maruyama F."/>
            <person name="Fujisawa T."/>
            <person name="Togashi T."/>
            <person name="Yamamoto N."/>
            <person name="Seo M."/>
            <person name="Sato S."/>
            <person name="Yamada T."/>
            <person name="Mori H."/>
            <person name="Tajima N."/>
            <person name="Moriyama T."/>
            <person name="Ikeuchi M."/>
            <person name="Watanabe M."/>
            <person name="Wada H."/>
            <person name="Kobayashi K."/>
            <person name="Saito M."/>
            <person name="Masuda T."/>
            <person name="Sasaki-Sekimoto Y."/>
            <person name="Mashiguchi K."/>
            <person name="Awai K."/>
            <person name="Shimojima M."/>
            <person name="Masuda S."/>
            <person name="Iwai M."/>
            <person name="Nobusawa T."/>
            <person name="Narise T."/>
            <person name="Kondo S."/>
            <person name="Saito H."/>
            <person name="Sato R."/>
            <person name="Murakawa M."/>
            <person name="Ihara Y."/>
            <person name="Oshima-Yamada Y."/>
            <person name="Ohtaka K."/>
            <person name="Satoh M."/>
            <person name="Sonobe K."/>
            <person name="Ishii M."/>
            <person name="Ohtani R."/>
            <person name="Kanamori-Sato M."/>
            <person name="Honoki R."/>
            <person name="Miyazaki D."/>
            <person name="Mochizuki H."/>
            <person name="Umetsu J."/>
            <person name="Higashi K."/>
            <person name="Shibata D."/>
            <person name="Kamiya Y."/>
            <person name="Sato N."/>
            <person name="Nakamura Y."/>
            <person name="Tabata S."/>
            <person name="Ida S."/>
            <person name="Kurokawa K."/>
            <person name="Ohta H."/>
        </authorList>
    </citation>
    <scope>NUCLEOTIDE SEQUENCE [LARGE SCALE GENOMIC DNA]</scope>
    <source>
        <strain evidence="6 7">NIES-2285</strain>
    </source>
</reference>
<evidence type="ECO:0000313" key="7">
    <source>
        <dbReference type="Proteomes" id="UP000054558"/>
    </source>
</evidence>
<dbReference type="OrthoDB" id="265717at2759"/>
<evidence type="ECO:0000256" key="4">
    <source>
        <dbReference type="PROSITE-ProRule" id="PRU00134"/>
    </source>
</evidence>
<dbReference type="PROSITE" id="PS01360">
    <property type="entry name" value="ZF_MYND_1"/>
    <property type="match status" value="1"/>
</dbReference>
<dbReference type="PROSITE" id="PS50865">
    <property type="entry name" value="ZF_MYND_2"/>
    <property type="match status" value="1"/>
</dbReference>
<dbReference type="Gene3D" id="6.10.140.2220">
    <property type="match status" value="1"/>
</dbReference>
<evidence type="ECO:0000256" key="1">
    <source>
        <dbReference type="ARBA" id="ARBA00022723"/>
    </source>
</evidence>
<dbReference type="AlphaFoldDB" id="A0A1Y1IDE3"/>
<dbReference type="STRING" id="105231.A0A1Y1IDE3"/>
<evidence type="ECO:0000259" key="5">
    <source>
        <dbReference type="PROSITE" id="PS50865"/>
    </source>
</evidence>
<sequence length="698" mass="76986">MAAPGQLEDDRSSGLVMLTMREVEEALAFCATLSDESPSSDVSGSKRERLRRLSTSDAFTIHMQVASVAKAQDFVKKGVFKILCQNLRSLEDEKATLNTLANMVNLMERVPELVAKGWEFGAVKPIAGIVKDADKQGLFGRAGIQSQTEKQNRALLGAQLLRGALCFLSVMGKPLQSHRPGDPPYRATVKTYKWLAKEGFVLLAAKAWLALSALGPHLSNPMEQKIFDSLSFNASAIVHAAVSLELQNEDLVTMPGLLDAVCPYLLGETSAMSEDLSSAHFNALSVLGTLWLEDRSDSPQAALYRNARKKLARHNDALNVALALQKLVEHGAPNLHAGVGHLQMCFIELAYLLSVEHSGDVPAPVLETACHLMGTAIDERLYERARSAIAHAYHAGRLSVDQLFAHLFPEFLDAVKCKIVQAAPATVMVEELYWLANMLDFLVLAFRYAVPTVSRDGRFVPPSDAEEATELPMNELPRLVTLIVAKKVPALLTQLFRSVFVRRVYDLCSVLAMSAIGQREELRRSLAEALVGPLSVAKFEKLQEDDPGAVEKRERVLKLLTEDIRTDRKILKYGGIQTRTGTSSVKIVYDWGSNKFEVVESFARQIKTSLAGRSLDAEHHRHVEAIMEDLQKLSVSTRTAHATQDSASDAPEKACAKCRTRTSFAKRCSGCKVVYYCGVDCQRKDWPKHRTDCKSRAS</sequence>
<protein>
    <recommendedName>
        <fullName evidence="5">MYND-type domain-containing protein</fullName>
    </recommendedName>
</protein>
<gene>
    <name evidence="6" type="ORF">KFL_003540120</name>
</gene>